<feature type="transmembrane region" description="Helical" evidence="7">
    <location>
        <begin position="756"/>
        <end position="774"/>
    </location>
</feature>
<evidence type="ECO:0000256" key="3">
    <source>
        <dbReference type="ARBA" id="ARBA00022475"/>
    </source>
</evidence>
<evidence type="ECO:0000256" key="5">
    <source>
        <dbReference type="ARBA" id="ARBA00022989"/>
    </source>
</evidence>
<keyword evidence="4 7" id="KW-0812">Transmembrane</keyword>
<feature type="domain" description="ABC3 transporter permease C-terminal" evidence="8">
    <location>
        <begin position="275"/>
        <end position="392"/>
    </location>
</feature>
<feature type="transmembrane region" description="Helical" evidence="7">
    <location>
        <begin position="709"/>
        <end position="736"/>
    </location>
</feature>
<dbReference type="InterPro" id="IPR025857">
    <property type="entry name" value="MacB_PCD"/>
</dbReference>
<comment type="caution">
    <text evidence="10">The sequence shown here is derived from an EMBL/GenBank/DDBJ whole genome shotgun (WGS) entry which is preliminary data.</text>
</comment>
<dbReference type="Proteomes" id="UP001501788">
    <property type="component" value="Unassembled WGS sequence"/>
</dbReference>
<evidence type="ECO:0000259" key="8">
    <source>
        <dbReference type="Pfam" id="PF02687"/>
    </source>
</evidence>
<feature type="domain" description="MacB-like periplasmic core" evidence="9">
    <location>
        <begin position="437"/>
        <end position="591"/>
    </location>
</feature>
<sequence>MKALDRKLLRDLRRLWSQALTIALVVASGLGGFLTSLSAVESLDAARSRFYAEGRFADAFGQVRRAPRSELDVLRALPGVAEVEASIEQVVRIDVPGSDDAVIGQLTGLNLRAPQRLNRVSVRHGRMPVSATQTGGGSGALEVLVADGFADARGLRPGDAVEALVNGKRRTLRIVGTALSPATIFGGMAGVPDVRGFGVFWLDEDALAAAYDLQGAFNRLAVRYAPGADEAATRAALTQRLARYGGRDVHGRDEQGSHRMLDDEIRQQRIMGTLLPSIFLAVAAFLLHVVLTRLIATQREQIAALKALGYGNAALATHYLKLVGVIVAVGLLLGVALGKVLGALLTGLYAEFFRFPQLDHLLPLTLVAAGSAVTLGTALAGTLAAVSQAVRLAPAQAMRPPAPGVYRRTLAERLGVRGLPASLRMVLRNMERRALRTALTIGGTAAAVAIVVMGNFFSDAMDFMVDASFALAMRADVNVWVAEPVQASAAREIARLPGVMAVEPARTAAVHLAHGHRRERINLQGLEPAAALQRVIDVQGRQARVPEGGLLLTDRLAAKLGVQVGDWVEVQPLEGHRETVRVRVEGTAREMMGLNAYAHRDLLNRWLRDDDLATQFAVALLPGSEPQFLRALKLRPAVAGAFSKATLVRNMEEVSARNIRIMSTVLTLFAAVIAVGVVYNNARIALAERTWELASLRVLGFTRAEVSALLLGELAIGIALALPLGMCLGWGLVHLMVELMQNDQFLFPVVIRPPTYAWAGLCVVASGLASALVVRREVDRLDMVGALKTRE</sequence>
<evidence type="ECO:0000256" key="7">
    <source>
        <dbReference type="SAM" id="Phobius"/>
    </source>
</evidence>
<feature type="domain" description="ABC3 transporter permease C-terminal" evidence="8">
    <location>
        <begin position="665"/>
        <end position="774"/>
    </location>
</feature>
<gene>
    <name evidence="10" type="ORF">GCM10023090_03170</name>
</gene>
<keyword evidence="3" id="KW-1003">Cell membrane</keyword>
<keyword evidence="6 7" id="KW-0472">Membrane</keyword>
<keyword evidence="11" id="KW-1185">Reference proteome</keyword>
<feature type="transmembrane region" description="Helical" evidence="7">
    <location>
        <begin position="322"/>
        <end position="349"/>
    </location>
</feature>
<comment type="subcellular location">
    <subcellularLocation>
        <location evidence="1">Cell membrane</location>
        <topology evidence="1">Multi-pass membrane protein</topology>
    </subcellularLocation>
</comment>
<dbReference type="InterPro" id="IPR003838">
    <property type="entry name" value="ABC3_permease_C"/>
</dbReference>
<dbReference type="Pfam" id="PF02687">
    <property type="entry name" value="FtsX"/>
    <property type="match status" value="2"/>
</dbReference>
<evidence type="ECO:0000259" key="9">
    <source>
        <dbReference type="Pfam" id="PF12704"/>
    </source>
</evidence>
<evidence type="ECO:0000256" key="2">
    <source>
        <dbReference type="ARBA" id="ARBA00005236"/>
    </source>
</evidence>
<feature type="transmembrane region" description="Helical" evidence="7">
    <location>
        <begin position="434"/>
        <end position="457"/>
    </location>
</feature>
<dbReference type="PANTHER" id="PTHR30489">
    <property type="entry name" value="LIPOPROTEIN-RELEASING SYSTEM TRANSMEMBRANE PROTEIN LOLE"/>
    <property type="match status" value="1"/>
</dbReference>
<evidence type="ECO:0000256" key="1">
    <source>
        <dbReference type="ARBA" id="ARBA00004651"/>
    </source>
</evidence>
<proteinExistence type="inferred from homology"/>
<dbReference type="InterPro" id="IPR051447">
    <property type="entry name" value="Lipoprotein-release_system"/>
</dbReference>
<dbReference type="Pfam" id="PF12704">
    <property type="entry name" value="MacB_PCD"/>
    <property type="match status" value="1"/>
</dbReference>
<protein>
    <submittedName>
        <fullName evidence="10">ABC transporter permease</fullName>
    </submittedName>
</protein>
<reference evidence="11" key="1">
    <citation type="journal article" date="2019" name="Int. J. Syst. Evol. Microbiol.">
        <title>The Global Catalogue of Microorganisms (GCM) 10K type strain sequencing project: providing services to taxonomists for standard genome sequencing and annotation.</title>
        <authorList>
            <consortium name="The Broad Institute Genomics Platform"/>
            <consortium name="The Broad Institute Genome Sequencing Center for Infectious Disease"/>
            <person name="Wu L."/>
            <person name="Ma J."/>
        </authorList>
    </citation>
    <scope>NUCLEOTIDE SEQUENCE [LARGE SCALE GENOMIC DNA]</scope>
    <source>
        <strain evidence="11">JCM 31890</strain>
    </source>
</reference>
<evidence type="ECO:0000313" key="10">
    <source>
        <dbReference type="EMBL" id="GAA4418331.1"/>
    </source>
</evidence>
<feature type="transmembrane region" description="Helical" evidence="7">
    <location>
        <begin position="659"/>
        <end position="679"/>
    </location>
</feature>
<evidence type="ECO:0000313" key="11">
    <source>
        <dbReference type="Proteomes" id="UP001501788"/>
    </source>
</evidence>
<organism evidence="10 11">
    <name type="scientific">Acidovorax lacteus</name>
    <dbReference type="NCBI Taxonomy" id="1924988"/>
    <lineage>
        <taxon>Bacteria</taxon>
        <taxon>Pseudomonadati</taxon>
        <taxon>Pseudomonadota</taxon>
        <taxon>Betaproteobacteria</taxon>
        <taxon>Burkholderiales</taxon>
        <taxon>Comamonadaceae</taxon>
        <taxon>Acidovorax</taxon>
    </lineage>
</organism>
<evidence type="ECO:0000256" key="6">
    <source>
        <dbReference type="ARBA" id="ARBA00023136"/>
    </source>
</evidence>
<dbReference type="EMBL" id="BAABEX010000003">
    <property type="protein sequence ID" value="GAA4418331.1"/>
    <property type="molecule type" value="Genomic_DNA"/>
</dbReference>
<feature type="transmembrane region" description="Helical" evidence="7">
    <location>
        <begin position="361"/>
        <end position="386"/>
    </location>
</feature>
<comment type="similarity">
    <text evidence="2">Belongs to the ABC-4 integral membrane protein family. LolC/E subfamily.</text>
</comment>
<accession>A0ABP8KXW1</accession>
<evidence type="ECO:0000256" key="4">
    <source>
        <dbReference type="ARBA" id="ARBA00022692"/>
    </source>
</evidence>
<dbReference type="RefSeq" id="WP_345060568.1">
    <property type="nucleotide sequence ID" value="NZ_BAABEX010000003.1"/>
</dbReference>
<dbReference type="PANTHER" id="PTHR30489:SF0">
    <property type="entry name" value="LIPOPROTEIN-RELEASING SYSTEM TRANSMEMBRANE PROTEIN LOLE"/>
    <property type="match status" value="1"/>
</dbReference>
<name>A0ABP8KXW1_9BURK</name>
<keyword evidence="5 7" id="KW-1133">Transmembrane helix</keyword>
<feature type="transmembrane region" description="Helical" evidence="7">
    <location>
        <begin position="274"/>
        <end position="296"/>
    </location>
</feature>